<feature type="region of interest" description="Disordered" evidence="1">
    <location>
        <begin position="118"/>
        <end position="208"/>
    </location>
</feature>
<feature type="compositionally biased region" description="Basic and acidic residues" evidence="1">
    <location>
        <begin position="165"/>
        <end position="195"/>
    </location>
</feature>
<feature type="compositionally biased region" description="Low complexity" evidence="1">
    <location>
        <begin position="118"/>
        <end position="132"/>
    </location>
</feature>
<gene>
    <name evidence="2" type="ORF">Purlil1_6117</name>
</gene>
<feature type="region of interest" description="Disordered" evidence="1">
    <location>
        <begin position="352"/>
        <end position="375"/>
    </location>
</feature>
<accession>A0ABR0BZN1</accession>
<comment type="caution">
    <text evidence="2">The sequence shown here is derived from an EMBL/GenBank/DDBJ whole genome shotgun (WGS) entry which is preliminary data.</text>
</comment>
<protein>
    <submittedName>
        <fullName evidence="2">Uncharacterized protein</fullName>
    </submittedName>
</protein>
<evidence type="ECO:0000256" key="1">
    <source>
        <dbReference type="SAM" id="MobiDB-lite"/>
    </source>
</evidence>
<dbReference type="EMBL" id="JAWRVI010000019">
    <property type="protein sequence ID" value="KAK4089548.1"/>
    <property type="molecule type" value="Genomic_DNA"/>
</dbReference>
<sequence length="570" mass="61033">MADSSPLGSAGRRRPNKRLERPAPSCRRGPDALPRWRTDDMAWTGSHASNTSHSASSHSRQYTSEALSSSLSSLLSLSAAADKLQPAQQSFEQHAGGHIGDRQDEGRLAQNAPLPAAAAMAPRRGTGGPPRLCCDPRGIMQSTRQTGWTRHSGSLGPGSWDEMGDGGRHGERRRREGGNRACEGGREGGREEGRSGIDGPDSRLPPRARQLRIPTGGLSADNEDVGDSTRGRLIIKPTASRLSGRRGCSAASWANKRPSLVPGLGATPSPRPLPTEQLGSAATSPPAGDDSRRGEAGLLFAPVVEGVGCWLRLGRLEERLWQWQLRECRTTPGGNVTACRTRTRTCKVAMGAADEEDSGDDGPAGGHNGPTRRRVKGVGETVGMAAATRMTTRTDDGERRADLRFWGRAFEGLLGWKSPDPMVLQVLFPSIPNDGGPQSEGARLRGRHESQRNPAWSIQSEPQVWSACPIPPATDAVDAARVNGRVDGWVDGPPRSLSTVKPVNRSPAWALAAPAHNGTTASETCSADRPHTRWNPHHWHLCEYRGAGAIAGQPRRIVDWEPDSLKGSLV</sequence>
<reference evidence="2 3" key="1">
    <citation type="journal article" date="2024" name="Microbiol. Resour. Announc.">
        <title>Genome annotations for the ascomycete fungi Trichoderma harzianum, Trichoderma aggressivum, and Purpureocillium lilacinum.</title>
        <authorList>
            <person name="Beijen E.P.W."/>
            <person name="Ohm R.A."/>
        </authorList>
    </citation>
    <scope>NUCLEOTIDE SEQUENCE [LARGE SCALE GENOMIC DNA]</scope>
    <source>
        <strain evidence="2 3">CBS 150709</strain>
    </source>
</reference>
<feature type="compositionally biased region" description="Low complexity" evidence="1">
    <location>
        <begin position="46"/>
        <end position="59"/>
    </location>
</feature>
<feature type="region of interest" description="Disordered" evidence="1">
    <location>
        <begin position="245"/>
        <end position="294"/>
    </location>
</feature>
<organism evidence="2 3">
    <name type="scientific">Purpureocillium lilacinum</name>
    <name type="common">Paecilomyces lilacinus</name>
    <dbReference type="NCBI Taxonomy" id="33203"/>
    <lineage>
        <taxon>Eukaryota</taxon>
        <taxon>Fungi</taxon>
        <taxon>Dikarya</taxon>
        <taxon>Ascomycota</taxon>
        <taxon>Pezizomycotina</taxon>
        <taxon>Sordariomycetes</taxon>
        <taxon>Hypocreomycetidae</taxon>
        <taxon>Hypocreales</taxon>
        <taxon>Ophiocordycipitaceae</taxon>
        <taxon>Purpureocillium</taxon>
    </lineage>
</organism>
<feature type="compositionally biased region" description="Basic and acidic residues" evidence="1">
    <location>
        <begin position="28"/>
        <end position="40"/>
    </location>
</feature>
<feature type="region of interest" description="Disordered" evidence="1">
    <location>
        <begin position="1"/>
        <end position="61"/>
    </location>
</feature>
<dbReference type="Proteomes" id="UP001287286">
    <property type="component" value="Unassembled WGS sequence"/>
</dbReference>
<evidence type="ECO:0000313" key="2">
    <source>
        <dbReference type="EMBL" id="KAK4089548.1"/>
    </source>
</evidence>
<evidence type="ECO:0000313" key="3">
    <source>
        <dbReference type="Proteomes" id="UP001287286"/>
    </source>
</evidence>
<feature type="compositionally biased region" description="Polar residues" evidence="1">
    <location>
        <begin position="140"/>
        <end position="152"/>
    </location>
</feature>
<name>A0ABR0BZN1_PURLI</name>
<proteinExistence type="predicted"/>
<keyword evidence="3" id="KW-1185">Reference proteome</keyword>